<reference evidence="3" key="2">
    <citation type="journal article" name="BMC Genomics">
        <title>New genome assemblies reveal patterns of domestication and adaptation across Brettanomyces (Dekkera) species.</title>
        <authorList>
            <person name="Roach M.J."/>
            <person name="Borneman A.R."/>
        </authorList>
    </citation>
    <scope>NUCLEOTIDE SEQUENCE</scope>
    <source>
        <strain evidence="3">UCD 2041</strain>
    </source>
</reference>
<evidence type="ECO:0000256" key="1">
    <source>
        <dbReference type="SAM" id="MobiDB-lite"/>
    </source>
</evidence>
<dbReference type="CDD" id="cd06257">
    <property type="entry name" value="DnaJ"/>
    <property type="match status" value="1"/>
</dbReference>
<dbReference type="GO" id="GO:0005634">
    <property type="term" value="C:nucleus"/>
    <property type="evidence" value="ECO:0007669"/>
    <property type="project" value="TreeGrafter"/>
</dbReference>
<dbReference type="InterPro" id="IPR001623">
    <property type="entry name" value="DnaJ_domain"/>
</dbReference>
<dbReference type="SUPFAM" id="SSF46565">
    <property type="entry name" value="Chaperone J-domain"/>
    <property type="match status" value="1"/>
</dbReference>
<dbReference type="PANTHER" id="PTHR44144">
    <property type="entry name" value="DNAJ HOMOLOG SUBFAMILY C MEMBER 9"/>
    <property type="match status" value="1"/>
</dbReference>
<dbReference type="PROSITE" id="PS50076">
    <property type="entry name" value="DNAJ_2"/>
    <property type="match status" value="1"/>
</dbReference>
<organism evidence="3 4">
    <name type="scientific">Dekkera bruxellensis</name>
    <name type="common">Brettanomyces custersii</name>
    <dbReference type="NCBI Taxonomy" id="5007"/>
    <lineage>
        <taxon>Eukaryota</taxon>
        <taxon>Fungi</taxon>
        <taxon>Dikarya</taxon>
        <taxon>Ascomycota</taxon>
        <taxon>Saccharomycotina</taxon>
        <taxon>Pichiomycetes</taxon>
        <taxon>Pichiales</taxon>
        <taxon>Pichiaceae</taxon>
        <taxon>Brettanomyces</taxon>
    </lineage>
</organism>
<gene>
    <name evidence="3" type="ORF">BRETT_001741</name>
</gene>
<dbReference type="Proteomes" id="UP000663131">
    <property type="component" value="Chromosome 4"/>
</dbReference>
<dbReference type="PANTHER" id="PTHR44144:SF1">
    <property type="entry name" value="DNAJ HOMOLOG SUBFAMILY C MEMBER 9"/>
    <property type="match status" value="1"/>
</dbReference>
<dbReference type="PRINTS" id="PR00625">
    <property type="entry name" value="JDOMAIN"/>
</dbReference>
<proteinExistence type="predicted"/>
<reference evidence="3" key="1">
    <citation type="submission" date="2020-10" db="EMBL/GenBank/DDBJ databases">
        <authorList>
            <person name="Palmer J.M."/>
        </authorList>
    </citation>
    <scope>NUCLEOTIDE SEQUENCE</scope>
    <source>
        <strain evidence="3">UCD 2041</strain>
    </source>
</reference>
<name>A0A871R209_DEKBR</name>
<dbReference type="SMART" id="SM00271">
    <property type="entry name" value="DnaJ"/>
    <property type="match status" value="1"/>
</dbReference>
<dbReference type="GO" id="GO:0005737">
    <property type="term" value="C:cytoplasm"/>
    <property type="evidence" value="ECO:0007669"/>
    <property type="project" value="TreeGrafter"/>
</dbReference>
<evidence type="ECO:0000313" key="4">
    <source>
        <dbReference type="Proteomes" id="UP000663131"/>
    </source>
</evidence>
<feature type="compositionally biased region" description="Basic and acidic residues" evidence="1">
    <location>
        <begin position="210"/>
        <end position="219"/>
    </location>
</feature>
<dbReference type="Pfam" id="PF00226">
    <property type="entry name" value="DnaJ"/>
    <property type="match status" value="1"/>
</dbReference>
<dbReference type="KEGG" id="bbrx:BRETT_001741"/>
<evidence type="ECO:0000259" key="2">
    <source>
        <dbReference type="PROSITE" id="PS50076"/>
    </source>
</evidence>
<dbReference type="InterPro" id="IPR018253">
    <property type="entry name" value="DnaJ_domain_CS"/>
</dbReference>
<feature type="region of interest" description="Disordered" evidence="1">
    <location>
        <begin position="210"/>
        <end position="276"/>
    </location>
</feature>
<evidence type="ECO:0000313" key="3">
    <source>
        <dbReference type="EMBL" id="QOU18674.1"/>
    </source>
</evidence>
<sequence length="276" mass="32724">MGVPFPDIDPYEELGVANDAVPPAIKKAYYKLCLKYHPDKLQKESKETRERHREKFQRVQFSYSILKDAKKRARYDASGSVEDSCVLDDDFDWKDFFKRYTETKVTEEMIDQDKKQYQNSAEERDDVLNSMEYYKGQFLRLFEAIPHLEFSKKEEERVFKIVEGLVEGGELEEYPAWKKYVGDRKKEVRKMLRKSKKEAKEAEKLLADIKAKNKKKDNSQDTLSAMIKANHKKRKDPFEQLVAKYSKNSRGRASGKSEYDMDDEEFERMQKEMLKK</sequence>
<dbReference type="InterPro" id="IPR036869">
    <property type="entry name" value="J_dom_sf"/>
</dbReference>
<protein>
    <recommendedName>
        <fullName evidence="2">J domain-containing protein</fullName>
    </recommendedName>
</protein>
<feature type="compositionally biased region" description="Basic and acidic residues" evidence="1">
    <location>
        <begin position="267"/>
        <end position="276"/>
    </location>
</feature>
<dbReference type="AlphaFoldDB" id="A0A871R209"/>
<accession>A0A871R209</accession>
<dbReference type="EMBL" id="CP063132">
    <property type="protein sequence ID" value="QOU18674.1"/>
    <property type="molecule type" value="Genomic_DNA"/>
</dbReference>
<dbReference type="RefSeq" id="XP_041135167.1">
    <property type="nucleotide sequence ID" value="XM_041280284.1"/>
</dbReference>
<dbReference type="Pfam" id="PF23302">
    <property type="entry name" value="HTH_DNAJC9"/>
    <property type="match status" value="1"/>
</dbReference>
<dbReference type="PROSITE" id="PS00636">
    <property type="entry name" value="DNAJ_1"/>
    <property type="match status" value="1"/>
</dbReference>
<dbReference type="OrthoDB" id="110024at2759"/>
<feature type="domain" description="J" evidence="2">
    <location>
        <begin position="9"/>
        <end position="79"/>
    </location>
</feature>
<dbReference type="Gene3D" id="1.10.287.110">
    <property type="entry name" value="DnaJ domain"/>
    <property type="match status" value="1"/>
</dbReference>
<dbReference type="InterPro" id="IPR056453">
    <property type="entry name" value="HTH_DNAJC9"/>
</dbReference>
<dbReference type="InterPro" id="IPR052594">
    <property type="entry name" value="J_domain-containing_protein"/>
</dbReference>
<dbReference type="GO" id="GO:0031072">
    <property type="term" value="F:heat shock protein binding"/>
    <property type="evidence" value="ECO:0007669"/>
    <property type="project" value="TreeGrafter"/>
</dbReference>
<dbReference type="GeneID" id="64573665"/>